<dbReference type="CDD" id="cd23159">
    <property type="entry name" value="Prefoldin_URI1"/>
    <property type="match status" value="1"/>
</dbReference>
<dbReference type="EMBL" id="JAUCMV010000001">
    <property type="protein sequence ID" value="KAK0422198.1"/>
    <property type="molecule type" value="Genomic_DNA"/>
</dbReference>
<dbReference type="Proteomes" id="UP001175271">
    <property type="component" value="Unassembled WGS sequence"/>
</dbReference>
<evidence type="ECO:0000256" key="2">
    <source>
        <dbReference type="ARBA" id="ARBA00011695"/>
    </source>
</evidence>
<evidence type="ECO:0000256" key="5">
    <source>
        <dbReference type="SAM" id="MobiDB-lite"/>
    </source>
</evidence>
<dbReference type="PANTHER" id="PTHR15111">
    <property type="entry name" value="RNA POLYMERASE II SUBUNIT 5-MEDIATING PROTEIN NNX3"/>
    <property type="match status" value="1"/>
</dbReference>
<evidence type="ECO:0000313" key="6">
    <source>
        <dbReference type="EMBL" id="KAK0422198.1"/>
    </source>
</evidence>
<proteinExistence type="inferred from homology"/>
<feature type="region of interest" description="Disordered" evidence="5">
    <location>
        <begin position="372"/>
        <end position="404"/>
    </location>
</feature>
<dbReference type="InterPro" id="IPR052255">
    <property type="entry name" value="RNA_pol_II_subunit5-mediator"/>
</dbReference>
<keyword evidence="3" id="KW-0539">Nucleus</keyword>
<dbReference type="GO" id="GO:0003714">
    <property type="term" value="F:transcription corepressor activity"/>
    <property type="evidence" value="ECO:0007669"/>
    <property type="project" value="TreeGrafter"/>
</dbReference>
<gene>
    <name evidence="6" type="ORF">QR680_007426</name>
</gene>
<dbReference type="Gene3D" id="1.10.287.370">
    <property type="match status" value="1"/>
</dbReference>
<feature type="compositionally biased region" description="Acidic residues" evidence="5">
    <location>
        <begin position="248"/>
        <end position="264"/>
    </location>
</feature>
<feature type="compositionally biased region" description="Basic residues" evidence="5">
    <location>
        <begin position="395"/>
        <end position="404"/>
    </location>
</feature>
<sequence length="404" mass="46522">MDTGSGEAMSGGDQMDPQKLQGYFDQVIKQTDFYINEERKKIEEYEALREKIKPLPEKLTHDIMVPFGSVAYLPGKLIHTNCVSVNYGDHYFVERSVHQAEGIIDRRLEVIKEKIKGYEAEKKMIKERIDFVNSLYNSDEPPEIREPYDEEEEKRKRAQRKSEKRHVSKEEFAEMMGHLDELEMLEAQEQAQQKADEKEKQPKKVQEVEVTAANGGMKKITVDGVEYSIPQGVPEEDFLQLLDHLNALEEEGDEDEEDDEETSEGELYSDHDSDEEGDLDSDDYPESQNEQPALKVERKRSVRFNLEDQPQTSNGEPPSPSASAKPILRNKDYQSPIDHEAIEKSNQRDVKKILPESKEAFPGMVVERTPIQQPIIPHDDDPQPSTSGEPPVRMSKFKMQRMKR</sequence>
<feature type="region of interest" description="Disordered" evidence="5">
    <location>
        <begin position="238"/>
        <end position="351"/>
    </location>
</feature>
<dbReference type="AlphaFoldDB" id="A0AA39ID74"/>
<feature type="region of interest" description="Disordered" evidence="5">
    <location>
        <begin position="188"/>
        <end position="216"/>
    </location>
</feature>
<reference evidence="6" key="1">
    <citation type="submission" date="2023-06" db="EMBL/GenBank/DDBJ databases">
        <title>Genomic analysis of the entomopathogenic nematode Steinernema hermaphroditum.</title>
        <authorList>
            <person name="Schwarz E.M."/>
            <person name="Heppert J.K."/>
            <person name="Baniya A."/>
            <person name="Schwartz H.T."/>
            <person name="Tan C.-H."/>
            <person name="Antoshechkin I."/>
            <person name="Sternberg P.W."/>
            <person name="Goodrich-Blair H."/>
            <person name="Dillman A.R."/>
        </authorList>
    </citation>
    <scope>NUCLEOTIDE SEQUENCE</scope>
    <source>
        <strain evidence="6">PS9179</strain>
        <tissue evidence="6">Whole animal</tissue>
    </source>
</reference>
<dbReference type="InterPro" id="IPR004127">
    <property type="entry name" value="Prefoldin_subunit_alpha"/>
</dbReference>
<keyword evidence="7" id="KW-1185">Reference proteome</keyword>
<dbReference type="Pfam" id="PF02996">
    <property type="entry name" value="Prefoldin"/>
    <property type="match status" value="1"/>
</dbReference>
<accession>A0AA39ID74</accession>
<feature type="compositionally biased region" description="Basic and acidic residues" evidence="5">
    <location>
        <begin position="194"/>
        <end position="207"/>
    </location>
</feature>
<evidence type="ECO:0000256" key="1">
    <source>
        <dbReference type="ARBA" id="ARBA00004123"/>
    </source>
</evidence>
<name>A0AA39ID74_9BILA</name>
<evidence type="ECO:0000256" key="3">
    <source>
        <dbReference type="ARBA" id="ARBA00023242"/>
    </source>
</evidence>
<evidence type="ECO:0000256" key="4">
    <source>
        <dbReference type="ARBA" id="ARBA00038295"/>
    </source>
</evidence>
<dbReference type="GO" id="GO:0019212">
    <property type="term" value="F:phosphatase inhibitor activity"/>
    <property type="evidence" value="ECO:0007669"/>
    <property type="project" value="TreeGrafter"/>
</dbReference>
<feature type="compositionally biased region" description="Basic residues" evidence="5">
    <location>
        <begin position="156"/>
        <end position="167"/>
    </location>
</feature>
<feature type="compositionally biased region" description="Basic and acidic residues" evidence="5">
    <location>
        <begin position="329"/>
        <end position="351"/>
    </location>
</feature>
<comment type="caution">
    <text evidence="6">The sequence shown here is derived from an EMBL/GenBank/DDBJ whole genome shotgun (WGS) entry which is preliminary data.</text>
</comment>
<comment type="subunit">
    <text evidence="2">Heterohexamer of two PFD-alpha type and four PFD-beta type subunits.</text>
</comment>
<dbReference type="InterPro" id="IPR009053">
    <property type="entry name" value="Prefoldin"/>
</dbReference>
<protein>
    <submittedName>
        <fullName evidence="6">Uncharacterized protein</fullName>
    </submittedName>
</protein>
<comment type="similarity">
    <text evidence="4">Belongs to the RNA polymerase II subunit 5-mediating protein family.</text>
</comment>
<dbReference type="GO" id="GO:0003682">
    <property type="term" value="F:chromatin binding"/>
    <property type="evidence" value="ECO:0007669"/>
    <property type="project" value="TreeGrafter"/>
</dbReference>
<feature type="region of interest" description="Disordered" evidence="5">
    <location>
        <begin position="139"/>
        <end position="170"/>
    </location>
</feature>
<dbReference type="SUPFAM" id="SSF46579">
    <property type="entry name" value="Prefoldin"/>
    <property type="match status" value="1"/>
</dbReference>
<comment type="subcellular location">
    <subcellularLocation>
        <location evidence="1">Nucleus</location>
    </subcellularLocation>
</comment>
<organism evidence="6 7">
    <name type="scientific">Steinernema hermaphroditum</name>
    <dbReference type="NCBI Taxonomy" id="289476"/>
    <lineage>
        <taxon>Eukaryota</taxon>
        <taxon>Metazoa</taxon>
        <taxon>Ecdysozoa</taxon>
        <taxon>Nematoda</taxon>
        <taxon>Chromadorea</taxon>
        <taxon>Rhabditida</taxon>
        <taxon>Tylenchina</taxon>
        <taxon>Panagrolaimomorpha</taxon>
        <taxon>Strongyloidoidea</taxon>
        <taxon>Steinernematidae</taxon>
        <taxon>Steinernema</taxon>
    </lineage>
</organism>
<dbReference type="GO" id="GO:0005634">
    <property type="term" value="C:nucleus"/>
    <property type="evidence" value="ECO:0007669"/>
    <property type="project" value="UniProtKB-SubCell"/>
</dbReference>
<dbReference type="PANTHER" id="PTHR15111:SF0">
    <property type="entry name" value="UNCONVENTIONAL PREFOLDIN RPB5 INTERACTOR 1"/>
    <property type="match status" value="1"/>
</dbReference>
<feature type="compositionally biased region" description="Acidic residues" evidence="5">
    <location>
        <begin position="272"/>
        <end position="285"/>
    </location>
</feature>
<dbReference type="GO" id="GO:0000122">
    <property type="term" value="P:negative regulation of transcription by RNA polymerase II"/>
    <property type="evidence" value="ECO:0007669"/>
    <property type="project" value="TreeGrafter"/>
</dbReference>
<evidence type="ECO:0000313" key="7">
    <source>
        <dbReference type="Proteomes" id="UP001175271"/>
    </source>
</evidence>